<dbReference type="RefSeq" id="WP_174513956.1">
    <property type="nucleotide sequence ID" value="NZ_CABFMQ020000142.1"/>
</dbReference>
<evidence type="ECO:0000313" key="2">
    <source>
        <dbReference type="Proteomes" id="UP000485880"/>
    </source>
</evidence>
<reference evidence="1 2" key="1">
    <citation type="submission" date="2019-05" db="EMBL/GenBank/DDBJ databases">
        <authorList>
            <person name="Farhan Ul Haque M."/>
        </authorList>
    </citation>
    <scope>NUCLEOTIDE SEQUENCE [LARGE SCALE GENOMIC DNA]</scope>
    <source>
        <strain evidence="1">2</strain>
    </source>
</reference>
<dbReference type="AlphaFoldDB" id="A0A8B6MCM2"/>
<dbReference type="Proteomes" id="UP000485880">
    <property type="component" value="Unassembled WGS sequence"/>
</dbReference>
<organism evidence="1 2">
    <name type="scientific">Methylocella tundrae</name>
    <dbReference type="NCBI Taxonomy" id="227605"/>
    <lineage>
        <taxon>Bacteria</taxon>
        <taxon>Pseudomonadati</taxon>
        <taxon>Pseudomonadota</taxon>
        <taxon>Alphaproteobacteria</taxon>
        <taxon>Hyphomicrobiales</taxon>
        <taxon>Beijerinckiaceae</taxon>
        <taxon>Methylocella</taxon>
    </lineage>
</organism>
<name>A0A8B6MCM2_METTU</name>
<accession>A0A8B6MCM2</accession>
<protein>
    <submittedName>
        <fullName evidence="1">Uncharacterized protein</fullName>
    </submittedName>
</protein>
<comment type="caution">
    <text evidence="1">The sequence shown here is derived from an EMBL/GenBank/DDBJ whole genome shotgun (WGS) entry which is preliminary data.</text>
</comment>
<keyword evidence="2" id="KW-1185">Reference proteome</keyword>
<gene>
    <name evidence="1" type="ORF">MPC4_80026</name>
</gene>
<evidence type="ECO:0000313" key="1">
    <source>
        <dbReference type="EMBL" id="VTZ52355.1"/>
    </source>
</evidence>
<sequence>MFIDRESNVSGGDGGEWPALILENTRERLGYSPREDRVDGWFNAAHSSGNSTRRYDFSVSWANGKPKPDDVVLSIRARSDDPYQRIKGTAPENLFDLKVVALKKARAWRDEKRIEQAELHRLINVKSIVIKAEPRWYRPKYDPIYEAYLMNGWLFYQPSQFGDAVPKEWLQGLLIGTNNESTAKLLLRELGSFGEHAESIAEKAREGATYDEIEAQFRALDDEDQA</sequence>
<proteinExistence type="predicted"/>
<dbReference type="EMBL" id="CABFMQ020000142">
    <property type="protein sequence ID" value="VTZ52355.1"/>
    <property type="molecule type" value="Genomic_DNA"/>
</dbReference>